<organism evidence="5 6">
    <name type="scientific">Geodia barretti</name>
    <name type="common">Barrett's horny sponge</name>
    <dbReference type="NCBI Taxonomy" id="519541"/>
    <lineage>
        <taxon>Eukaryota</taxon>
        <taxon>Metazoa</taxon>
        <taxon>Porifera</taxon>
        <taxon>Demospongiae</taxon>
        <taxon>Heteroscleromorpha</taxon>
        <taxon>Tetractinellida</taxon>
        <taxon>Astrophorina</taxon>
        <taxon>Geodiidae</taxon>
        <taxon>Geodia</taxon>
    </lineage>
</organism>
<dbReference type="InterPro" id="IPR028203">
    <property type="entry name" value="PSII_CF48-like_dom"/>
</dbReference>
<evidence type="ECO:0000256" key="1">
    <source>
        <dbReference type="ARBA" id="ARBA00022531"/>
    </source>
</evidence>
<keyword evidence="2" id="KW-0604">Photosystem II</keyword>
<dbReference type="PANTHER" id="PTHR47199:SF2">
    <property type="entry name" value="PHOTOSYSTEM II STABILITY_ASSEMBLY FACTOR HCF136, CHLOROPLASTIC"/>
    <property type="match status" value="1"/>
</dbReference>
<keyword evidence="1" id="KW-0602">Photosynthesis</keyword>
<feature type="chain" id="PRO_5041465937" evidence="3">
    <location>
        <begin position="18"/>
        <end position="327"/>
    </location>
</feature>
<evidence type="ECO:0000256" key="3">
    <source>
        <dbReference type="SAM" id="SignalP"/>
    </source>
</evidence>
<evidence type="ECO:0000313" key="5">
    <source>
        <dbReference type="EMBL" id="CAI8003868.1"/>
    </source>
</evidence>
<dbReference type="SUPFAM" id="SSF110296">
    <property type="entry name" value="Oligoxyloglucan reducing end-specific cellobiohydrolase"/>
    <property type="match status" value="1"/>
</dbReference>
<keyword evidence="3" id="KW-0732">Signal</keyword>
<proteinExistence type="predicted"/>
<evidence type="ECO:0000256" key="2">
    <source>
        <dbReference type="ARBA" id="ARBA00023276"/>
    </source>
</evidence>
<gene>
    <name evidence="5" type="ORF">GBAR_LOCUS3790</name>
</gene>
<dbReference type="Pfam" id="PF14870">
    <property type="entry name" value="PSII_BNR"/>
    <property type="match status" value="1"/>
</dbReference>
<evidence type="ECO:0000313" key="6">
    <source>
        <dbReference type="Proteomes" id="UP001174909"/>
    </source>
</evidence>
<evidence type="ECO:0000259" key="4">
    <source>
        <dbReference type="Pfam" id="PF14870"/>
    </source>
</evidence>
<dbReference type="Gene3D" id="2.130.10.10">
    <property type="entry name" value="YVTN repeat-like/Quinoprotein amine dehydrogenase"/>
    <property type="match status" value="1"/>
</dbReference>
<dbReference type="Proteomes" id="UP001174909">
    <property type="component" value="Unassembled WGS sequence"/>
</dbReference>
<protein>
    <submittedName>
        <fullName evidence="5">Ycf48-like protein</fullName>
    </submittedName>
</protein>
<name>A0AA35W1G1_GEOBA</name>
<sequence length="327" mass="35419">MLLTIVGVLGTVLPALGNWSVLQERDPDVRDYMSIAFTSKSTGWVVGAASFEDYENPGFIGYTMDGGKSWQKSEIKIPADLAEVYFLDDKYGWAVGANGTIVGTTNGRDWEMQTSKIDNGLKGIHFVDKEVGYAVGESDTILSTQNGGRIWKVLQGGQLGAIGDDDANMYNAIQFLDEETGWIAGVRVSPSTQGQSALVQKTMDGGQTWVTQSTNKEDILEDIFFLDASMGWAVGENGVILYTTDGGETWKEQMSGTEETLRSVGFADEKNGWATGGDFGVGAILRTSDGGKTWELEDSREKLVKVFVLDGQHVWLASSTGAIMQAE</sequence>
<comment type="caution">
    <text evidence="5">The sequence shown here is derived from an EMBL/GenBank/DDBJ whole genome shotgun (WGS) entry which is preliminary data.</text>
</comment>
<accession>A0AA35W1G1</accession>
<feature type="domain" description="Photosynthesis system II assembly factor Ycf48/Hcf136-like" evidence="4">
    <location>
        <begin position="207"/>
        <end position="326"/>
    </location>
</feature>
<dbReference type="EMBL" id="CASHTH010000545">
    <property type="protein sequence ID" value="CAI8003868.1"/>
    <property type="molecule type" value="Genomic_DNA"/>
</dbReference>
<dbReference type="PANTHER" id="PTHR47199">
    <property type="entry name" value="PHOTOSYSTEM II STABILITY/ASSEMBLY FACTOR HCF136, CHLOROPLASTIC"/>
    <property type="match status" value="1"/>
</dbReference>
<feature type="signal peptide" evidence="3">
    <location>
        <begin position="1"/>
        <end position="17"/>
    </location>
</feature>
<keyword evidence="6" id="KW-1185">Reference proteome</keyword>
<dbReference type="InterPro" id="IPR015943">
    <property type="entry name" value="WD40/YVTN_repeat-like_dom_sf"/>
</dbReference>
<dbReference type="AlphaFoldDB" id="A0AA35W1G1"/>
<reference evidence="5" key="1">
    <citation type="submission" date="2023-03" db="EMBL/GenBank/DDBJ databases">
        <authorList>
            <person name="Steffen K."/>
            <person name="Cardenas P."/>
        </authorList>
    </citation>
    <scope>NUCLEOTIDE SEQUENCE</scope>
</reference>